<evidence type="ECO:0008006" key="4">
    <source>
        <dbReference type="Google" id="ProtNLM"/>
    </source>
</evidence>
<dbReference type="SUPFAM" id="SSF51735">
    <property type="entry name" value="NAD(P)-binding Rossmann-fold domains"/>
    <property type="match status" value="1"/>
</dbReference>
<dbReference type="InterPro" id="IPR010099">
    <property type="entry name" value="SDR39U1"/>
</dbReference>
<feature type="domain" description="DUF1731" evidence="2">
    <location>
        <begin position="269"/>
        <end position="315"/>
    </location>
</feature>
<feature type="domain" description="NAD-dependent epimerase/dehydratase" evidence="1">
    <location>
        <begin position="3"/>
        <end position="233"/>
    </location>
</feature>
<dbReference type="InterPro" id="IPR036291">
    <property type="entry name" value="NAD(P)-bd_dom_sf"/>
</dbReference>
<gene>
    <name evidence="3" type="ORF">VSP0166_LOCUS13388</name>
</gene>
<dbReference type="Pfam" id="PF01370">
    <property type="entry name" value="Epimerase"/>
    <property type="match status" value="1"/>
</dbReference>
<organism evidence="3">
    <name type="scientific">Vannella robusta</name>
    <dbReference type="NCBI Taxonomy" id="1487602"/>
    <lineage>
        <taxon>Eukaryota</taxon>
        <taxon>Amoebozoa</taxon>
        <taxon>Discosea</taxon>
        <taxon>Flabellinia</taxon>
        <taxon>Vannellidae</taxon>
        <taxon>Vannella</taxon>
    </lineage>
</organism>
<proteinExistence type="predicted"/>
<dbReference type="AlphaFoldDB" id="A0A7S4MMC4"/>
<dbReference type="InterPro" id="IPR013549">
    <property type="entry name" value="DUF1731"/>
</dbReference>
<evidence type="ECO:0000313" key="3">
    <source>
        <dbReference type="EMBL" id="CAE2231461.1"/>
    </source>
</evidence>
<evidence type="ECO:0000259" key="2">
    <source>
        <dbReference type="Pfam" id="PF08338"/>
    </source>
</evidence>
<name>A0A7S4MMC4_9EUKA</name>
<protein>
    <recommendedName>
        <fullName evidence="4">TIGR01777 family protein</fullName>
    </recommendedName>
</protein>
<dbReference type="InterPro" id="IPR001509">
    <property type="entry name" value="Epimerase_deHydtase"/>
</dbReference>
<dbReference type="EMBL" id="HBKP01018892">
    <property type="protein sequence ID" value="CAE2231461.1"/>
    <property type="molecule type" value="Transcribed_RNA"/>
</dbReference>
<dbReference type="Gene3D" id="3.40.50.720">
    <property type="entry name" value="NAD(P)-binding Rossmann-like Domain"/>
    <property type="match status" value="1"/>
</dbReference>
<dbReference type="Pfam" id="PF08338">
    <property type="entry name" value="DUF1731"/>
    <property type="match status" value="1"/>
</dbReference>
<evidence type="ECO:0000259" key="1">
    <source>
        <dbReference type="Pfam" id="PF01370"/>
    </source>
</evidence>
<dbReference type="PANTHER" id="PTHR11092:SF0">
    <property type="entry name" value="EPIMERASE FAMILY PROTEIN SDR39U1"/>
    <property type="match status" value="1"/>
</dbReference>
<dbReference type="PANTHER" id="PTHR11092">
    <property type="entry name" value="SUGAR NUCLEOTIDE EPIMERASE RELATED"/>
    <property type="match status" value="1"/>
</dbReference>
<accession>A0A7S4MMC4</accession>
<reference evidence="3" key="1">
    <citation type="submission" date="2021-01" db="EMBL/GenBank/DDBJ databases">
        <authorList>
            <person name="Corre E."/>
            <person name="Pelletier E."/>
            <person name="Niang G."/>
            <person name="Scheremetjew M."/>
            <person name="Finn R."/>
            <person name="Kale V."/>
            <person name="Holt S."/>
            <person name="Cochrane G."/>
            <person name="Meng A."/>
            <person name="Brown T."/>
            <person name="Cohen L."/>
        </authorList>
    </citation>
    <scope>NUCLEOTIDE SEQUENCE</scope>
    <source>
        <strain evidence="3">DIVA3 518/3/11/1/6</strain>
    </source>
</reference>
<sequence length="320" mass="35385">MKVVVTGGTGFVGCRLINQLLLDPDVELIRVLSRSGDYANNRNLNEVLQTRKRADCTFEVVKWDPQNVTDELVSALEGTDAIIHLAGTSIFQRRWNASFKQELVDSRVNSSRVLVFAIGKCTQRPKVFVSASGISYYGESGDKELDESKEAGDDFLAKLSVDWESEVAKAEEYGVRTCYARIGIVLGPEGGALLQMLPLFNWHIGGHVGTGKQWFPWIHADDCAAALLFAAKNSSVRGPFNDVSPNPVTMKEFCEKLGEATNRWSWAHAPYFSVRLLLGEVASATTTSLRGIPKVLQDNAFQWKYPTLDEALADLLSHQT</sequence>
<dbReference type="NCBIfam" id="TIGR01777">
    <property type="entry name" value="yfcH"/>
    <property type="match status" value="1"/>
</dbReference>